<keyword evidence="3" id="KW-1185">Reference proteome</keyword>
<reference evidence="2" key="1">
    <citation type="journal article" date="2023" name="IMA Fungus">
        <title>Comparative genomic study of the Penicillium genus elucidates a diverse pangenome and 15 lateral gene transfer events.</title>
        <authorList>
            <person name="Petersen C."/>
            <person name="Sorensen T."/>
            <person name="Nielsen M.R."/>
            <person name="Sondergaard T.E."/>
            <person name="Sorensen J.L."/>
            <person name="Fitzpatrick D.A."/>
            <person name="Frisvad J.C."/>
            <person name="Nielsen K.L."/>
        </authorList>
    </citation>
    <scope>NUCLEOTIDE SEQUENCE</scope>
    <source>
        <strain evidence="2">IBT 17514</strain>
    </source>
</reference>
<dbReference type="EMBL" id="JAQJAN010000012">
    <property type="protein sequence ID" value="KAJ5716481.1"/>
    <property type="molecule type" value="Genomic_DNA"/>
</dbReference>
<proteinExistence type="predicted"/>
<accession>A0AAD6HH62</accession>
<sequence length="149" mass="17092">MISHSNTAYLERVWSTPEDILLPALEVLQTNKLVDYTDSEQPEMRLLVKKRWRTHVWLVFDISRTSYDASKGHLPERNTLPVFIVRLGTKSRAYPAEGPSKNQINEGVARIHNLTGPRSVPPFEEDYTLDTPPSYHDARNLTLLKLGRP</sequence>
<feature type="region of interest" description="Disordered" evidence="1">
    <location>
        <begin position="115"/>
        <end position="134"/>
    </location>
</feature>
<comment type="caution">
    <text evidence="2">The sequence shown here is derived from an EMBL/GenBank/DDBJ whole genome shotgun (WGS) entry which is preliminary data.</text>
</comment>
<name>A0AAD6HH62_9EURO</name>
<evidence type="ECO:0000313" key="2">
    <source>
        <dbReference type="EMBL" id="KAJ5716481.1"/>
    </source>
</evidence>
<dbReference type="Proteomes" id="UP001215712">
    <property type="component" value="Unassembled WGS sequence"/>
</dbReference>
<protein>
    <submittedName>
        <fullName evidence="2">Uncharacterized protein</fullName>
    </submittedName>
</protein>
<evidence type="ECO:0000256" key="1">
    <source>
        <dbReference type="SAM" id="MobiDB-lite"/>
    </source>
</evidence>
<evidence type="ECO:0000313" key="3">
    <source>
        <dbReference type="Proteomes" id="UP001215712"/>
    </source>
</evidence>
<gene>
    <name evidence="2" type="ORF">N7493_008392</name>
</gene>
<reference evidence="2" key="2">
    <citation type="submission" date="2023-01" db="EMBL/GenBank/DDBJ databases">
        <authorList>
            <person name="Petersen C."/>
        </authorList>
    </citation>
    <scope>NUCLEOTIDE SEQUENCE</scope>
    <source>
        <strain evidence="2">IBT 17514</strain>
    </source>
</reference>
<organism evidence="2 3">
    <name type="scientific">Penicillium malachiteum</name>
    <dbReference type="NCBI Taxonomy" id="1324776"/>
    <lineage>
        <taxon>Eukaryota</taxon>
        <taxon>Fungi</taxon>
        <taxon>Dikarya</taxon>
        <taxon>Ascomycota</taxon>
        <taxon>Pezizomycotina</taxon>
        <taxon>Eurotiomycetes</taxon>
        <taxon>Eurotiomycetidae</taxon>
        <taxon>Eurotiales</taxon>
        <taxon>Aspergillaceae</taxon>
        <taxon>Penicillium</taxon>
    </lineage>
</organism>
<dbReference type="AlphaFoldDB" id="A0AAD6HH62"/>